<evidence type="ECO:0000313" key="1">
    <source>
        <dbReference type="EMBL" id="KAF9537994.1"/>
    </source>
</evidence>
<keyword evidence="2" id="KW-1185">Reference proteome</keyword>
<protein>
    <submittedName>
        <fullName evidence="1">Uncharacterized protein</fullName>
    </submittedName>
</protein>
<dbReference type="EMBL" id="JAAAXW010000342">
    <property type="protein sequence ID" value="KAF9537994.1"/>
    <property type="molecule type" value="Genomic_DNA"/>
</dbReference>
<dbReference type="Proteomes" id="UP000723463">
    <property type="component" value="Unassembled WGS sequence"/>
</dbReference>
<proteinExistence type="predicted"/>
<gene>
    <name evidence="1" type="ORF">EC957_007386</name>
</gene>
<evidence type="ECO:0000313" key="2">
    <source>
        <dbReference type="Proteomes" id="UP000723463"/>
    </source>
</evidence>
<name>A0A9P6EY24_9FUNG</name>
<accession>A0A9P6EY24</accession>
<dbReference type="AlphaFoldDB" id="A0A9P6EY24"/>
<comment type="caution">
    <text evidence="1">The sequence shown here is derived from an EMBL/GenBank/DDBJ whole genome shotgun (WGS) entry which is preliminary data.</text>
</comment>
<organism evidence="1 2">
    <name type="scientific">Mortierella hygrophila</name>
    <dbReference type="NCBI Taxonomy" id="979708"/>
    <lineage>
        <taxon>Eukaryota</taxon>
        <taxon>Fungi</taxon>
        <taxon>Fungi incertae sedis</taxon>
        <taxon>Mucoromycota</taxon>
        <taxon>Mortierellomycotina</taxon>
        <taxon>Mortierellomycetes</taxon>
        <taxon>Mortierellales</taxon>
        <taxon>Mortierellaceae</taxon>
        <taxon>Mortierella</taxon>
    </lineage>
</organism>
<reference evidence="1" key="1">
    <citation type="journal article" date="2020" name="Fungal Divers.">
        <title>Resolving the Mortierellaceae phylogeny through synthesis of multi-gene phylogenetics and phylogenomics.</title>
        <authorList>
            <person name="Vandepol N."/>
            <person name="Liber J."/>
            <person name="Desiro A."/>
            <person name="Na H."/>
            <person name="Kennedy M."/>
            <person name="Barry K."/>
            <person name="Grigoriev I.V."/>
            <person name="Miller A.N."/>
            <person name="O'Donnell K."/>
            <person name="Stajich J.E."/>
            <person name="Bonito G."/>
        </authorList>
    </citation>
    <scope>NUCLEOTIDE SEQUENCE</scope>
    <source>
        <strain evidence="1">NRRL 2591</strain>
    </source>
</reference>
<sequence length="67" mass="7770">MVQPCPTYYPSVSQKAVSQPAFKHQLKLPPLCGKDASVVEYPKVLEQHHNRPDDFYNVDDMRFKRHG</sequence>